<accession>A0A7R7EL53</accession>
<evidence type="ECO:0000313" key="9">
    <source>
        <dbReference type="EMBL" id="BCN30497.1"/>
    </source>
</evidence>
<dbReference type="PROSITE" id="PS51379">
    <property type="entry name" value="4FE4S_FER_2"/>
    <property type="match status" value="1"/>
</dbReference>
<keyword evidence="2 6" id="KW-0479">Metal-binding</keyword>
<evidence type="ECO:0000256" key="6">
    <source>
        <dbReference type="RuleBase" id="RU368020"/>
    </source>
</evidence>
<evidence type="ECO:0000256" key="4">
    <source>
        <dbReference type="ARBA" id="ARBA00023004"/>
    </source>
</evidence>
<evidence type="ECO:0000256" key="7">
    <source>
        <dbReference type="SAM" id="MobiDB-lite"/>
    </source>
</evidence>
<dbReference type="Gene3D" id="3.30.70.20">
    <property type="match status" value="1"/>
</dbReference>
<evidence type="ECO:0000256" key="2">
    <source>
        <dbReference type="ARBA" id="ARBA00022723"/>
    </source>
</evidence>
<keyword evidence="5 6" id="KW-0411">Iron-sulfur</keyword>
<dbReference type="InterPro" id="IPR017896">
    <property type="entry name" value="4Fe4S_Fe-S-bd"/>
</dbReference>
<dbReference type="KEGG" id="ahb:bsdtb5_17920"/>
<keyword evidence="10" id="KW-1185">Reference proteome</keyword>
<feature type="domain" description="4Fe-4S ferredoxin-type" evidence="8">
    <location>
        <begin position="5"/>
        <end position="33"/>
    </location>
</feature>
<dbReference type="PANTHER" id="PTHR36923">
    <property type="entry name" value="FERREDOXIN"/>
    <property type="match status" value="1"/>
</dbReference>
<keyword evidence="4 6" id="KW-0408">Iron</keyword>
<evidence type="ECO:0000256" key="5">
    <source>
        <dbReference type="ARBA" id="ARBA00023014"/>
    </source>
</evidence>
<dbReference type="GO" id="GO:0051536">
    <property type="term" value="F:iron-sulfur cluster binding"/>
    <property type="evidence" value="ECO:0007669"/>
    <property type="project" value="UniProtKB-KW"/>
</dbReference>
<dbReference type="GO" id="GO:0005506">
    <property type="term" value="F:iron ion binding"/>
    <property type="evidence" value="ECO:0007669"/>
    <property type="project" value="UniProtKB-UniRule"/>
</dbReference>
<dbReference type="InterPro" id="IPR001080">
    <property type="entry name" value="3Fe4S_ferredoxin"/>
</dbReference>
<proteinExistence type="predicted"/>
<name>A0A7R7EL53_9FIRM</name>
<dbReference type="GO" id="GO:0009055">
    <property type="term" value="F:electron transfer activity"/>
    <property type="evidence" value="ECO:0007669"/>
    <property type="project" value="UniProtKB-UniRule"/>
</dbReference>
<dbReference type="EMBL" id="AP024169">
    <property type="protein sequence ID" value="BCN30497.1"/>
    <property type="molecule type" value="Genomic_DNA"/>
</dbReference>
<organism evidence="9 10">
    <name type="scientific">Anaeromicropila herbilytica</name>
    <dbReference type="NCBI Taxonomy" id="2785025"/>
    <lineage>
        <taxon>Bacteria</taxon>
        <taxon>Bacillati</taxon>
        <taxon>Bacillota</taxon>
        <taxon>Clostridia</taxon>
        <taxon>Lachnospirales</taxon>
        <taxon>Lachnospiraceae</taxon>
        <taxon>Anaeromicropila</taxon>
    </lineage>
</organism>
<dbReference type="InterPro" id="IPR051269">
    <property type="entry name" value="Fe-S_cluster_ET"/>
</dbReference>
<dbReference type="PROSITE" id="PS00198">
    <property type="entry name" value="4FE4S_FER_1"/>
    <property type="match status" value="1"/>
</dbReference>
<dbReference type="PRINTS" id="PR00352">
    <property type="entry name" value="3FE4SFRDOXIN"/>
</dbReference>
<evidence type="ECO:0000256" key="1">
    <source>
        <dbReference type="ARBA" id="ARBA00022448"/>
    </source>
</evidence>
<dbReference type="AlphaFoldDB" id="A0A7R7EL53"/>
<gene>
    <name evidence="9" type="ORF">bsdtb5_17920</name>
</gene>
<evidence type="ECO:0000259" key="8">
    <source>
        <dbReference type="PROSITE" id="PS51379"/>
    </source>
</evidence>
<comment type="function">
    <text evidence="6">Ferredoxins are iron-sulfur proteins that transfer electrons in a wide variety of metabolic reactions.</text>
</comment>
<keyword evidence="1 6" id="KW-0813">Transport</keyword>
<evidence type="ECO:0000313" key="10">
    <source>
        <dbReference type="Proteomes" id="UP000595897"/>
    </source>
</evidence>
<feature type="region of interest" description="Disordered" evidence="7">
    <location>
        <begin position="46"/>
        <end position="67"/>
    </location>
</feature>
<sequence>MVLIMKAVVDQDTCIGCELCVNVCPEVYQMNDDGKSETIVDEIPSNAEEGAKEGRDSCPVNAIDIKE</sequence>
<dbReference type="SUPFAM" id="SSF54862">
    <property type="entry name" value="4Fe-4S ferredoxins"/>
    <property type="match status" value="1"/>
</dbReference>
<keyword evidence="3 6" id="KW-0249">Electron transport</keyword>
<protein>
    <recommendedName>
        <fullName evidence="6">Ferredoxin</fullName>
    </recommendedName>
</protein>
<dbReference type="RefSeq" id="WP_330611988.1">
    <property type="nucleotide sequence ID" value="NZ_AP024169.1"/>
</dbReference>
<dbReference type="Proteomes" id="UP000595897">
    <property type="component" value="Chromosome"/>
</dbReference>
<reference evidence="9 10" key="1">
    <citation type="submission" date="2020-11" db="EMBL/GenBank/DDBJ databases">
        <title>Draft genome sequencing of a Lachnospiraceae strain isolated from anoxic soil subjected to BSD treatment.</title>
        <authorList>
            <person name="Uek A."/>
            <person name="Tonouchi A."/>
        </authorList>
    </citation>
    <scope>NUCLEOTIDE SEQUENCE [LARGE SCALE GENOMIC DNA]</scope>
    <source>
        <strain evidence="9 10">TB5</strain>
    </source>
</reference>
<dbReference type="Pfam" id="PF13370">
    <property type="entry name" value="Fer4_13"/>
    <property type="match status" value="1"/>
</dbReference>
<dbReference type="InterPro" id="IPR017900">
    <property type="entry name" value="4Fe4S_Fe_S_CS"/>
</dbReference>
<evidence type="ECO:0000256" key="3">
    <source>
        <dbReference type="ARBA" id="ARBA00022982"/>
    </source>
</evidence>
<dbReference type="PANTHER" id="PTHR36923:SF3">
    <property type="entry name" value="FERREDOXIN"/>
    <property type="match status" value="1"/>
</dbReference>